<dbReference type="KEGG" id="hdf:AArcSl_2538"/>
<dbReference type="OrthoDB" id="31557at2157"/>
<protein>
    <submittedName>
        <fullName evidence="2">Ferredoxin</fullName>
    </submittedName>
</protein>
<dbReference type="PANTHER" id="PTHR42895">
    <property type="entry name" value="IRON-SULFUR CLUSTER-BINDING PROTEIN-RELATED"/>
    <property type="match status" value="1"/>
</dbReference>
<accession>A0A343TM37</accession>
<dbReference type="Pfam" id="PF17650">
    <property type="entry name" value="RACo_linker"/>
    <property type="match status" value="1"/>
</dbReference>
<sequence>MAQEPVVSFSPWDIDVEAEAGRTVLEVADGSDARIEALCGGNGLCGTCAVQIESGAENLSSVTDEEQSVLTEAQLDDGYRLGCRAVVEGDVSVHVPASSRSEGEIVMTEGVEVDFDLDPSVRLYRLELAAPTLEDNTADRKRLFDALQEQYGIEVTSADRLATTELPSRIRAEETEGTLRCTAVVFGTEELLSVVPGTAQSAYGLAVDIGTTTVAVYLLDVRSGTVESVSSTLNPQRRHGGDIISRVQHSQKPGGREELQSEIVDTINESIDEVTTEAGIEPDEIFEAVFVGNTAMHHLFLGIDASAVAASPYVPAMQASETVKARELNVEINDSGYLSWLPIIGGWVGPDFVADLLAAGILDRTETVVCIDIGTNGEIAVYDGETAWTASAPAGPALEGAEISHGMRAKPGAIEAVTLDPDTWEPTLEVIDDAEPVGICGSGIVDVVAQLFLVGAIDRRGRFVTPEDGRGRVRETDDGDREFVLVEATEANGDSAIVVSQEDVRDIQNAKAAIQTGTNILLSEAGIDDVDRLVMAGGFGNYLDPESAKLLGMYPQVGADQVEFLGNAAGYGAIYALLEEAAKAEAERIVEEVDYVELAAWDGFHDEFMEAMYLPHRDLDRYPDVKARLEEVGVDRSL</sequence>
<keyword evidence="3" id="KW-1185">Reference proteome</keyword>
<reference evidence="3" key="1">
    <citation type="submission" date="2017-11" db="EMBL/GenBank/DDBJ databases">
        <title>Phenotypic and genomic properties of facultatively anaerobic sulfur-reducing natronoarchaea from hypersaline soda lakes.</title>
        <authorList>
            <person name="Sorokin D.Y."/>
            <person name="Kublanov I.V."/>
            <person name="Roman P."/>
            <person name="Sinninghe Damste J.S."/>
            <person name="Golyshin P.N."/>
            <person name="Rojo D."/>
            <person name="Ciordia S."/>
            <person name="Mena M.D.C."/>
            <person name="Ferrer M."/>
            <person name="Messina E."/>
            <person name="Smedile F."/>
            <person name="La Spada G."/>
            <person name="La Cono V."/>
            <person name="Yakimov M.M."/>
        </authorList>
    </citation>
    <scope>NUCLEOTIDE SEQUENCE [LARGE SCALE GENOMIC DNA]</scope>
    <source>
        <strain evidence="3">AArc-Sl</strain>
    </source>
</reference>
<dbReference type="InterPro" id="IPR043129">
    <property type="entry name" value="ATPase_NBD"/>
</dbReference>
<dbReference type="PROSITE" id="PS51085">
    <property type="entry name" value="2FE2S_FER_2"/>
    <property type="match status" value="1"/>
</dbReference>
<dbReference type="EMBL" id="CP025066">
    <property type="protein sequence ID" value="AUX10159.1"/>
    <property type="molecule type" value="Genomic_DNA"/>
</dbReference>
<dbReference type="Pfam" id="PF14574">
    <property type="entry name" value="RACo_C_ter"/>
    <property type="match status" value="1"/>
</dbReference>
<dbReference type="Pfam" id="PF17651">
    <property type="entry name" value="Raco_middle"/>
    <property type="match status" value="1"/>
</dbReference>
<dbReference type="CDD" id="cd00207">
    <property type="entry name" value="fer2"/>
    <property type="match status" value="1"/>
</dbReference>
<dbReference type="PANTHER" id="PTHR42895:SF2">
    <property type="entry name" value="IRON-SULFUR CLUSTER PROTEIN"/>
    <property type="match status" value="1"/>
</dbReference>
<feature type="domain" description="2Fe-2S ferredoxin-type" evidence="1">
    <location>
        <begin position="5"/>
        <end position="99"/>
    </location>
</feature>
<dbReference type="InterPro" id="IPR052911">
    <property type="entry name" value="Corrinoid_activation_enz"/>
</dbReference>
<dbReference type="InterPro" id="IPR012675">
    <property type="entry name" value="Beta-grasp_dom_sf"/>
</dbReference>
<dbReference type="SUPFAM" id="SSF54292">
    <property type="entry name" value="2Fe-2S ferredoxin-like"/>
    <property type="match status" value="1"/>
</dbReference>
<dbReference type="RefSeq" id="WP_119819948.1">
    <property type="nucleotide sequence ID" value="NZ_CP025066.1"/>
</dbReference>
<dbReference type="InterPro" id="IPR036010">
    <property type="entry name" value="2Fe-2S_ferredoxin-like_sf"/>
</dbReference>
<dbReference type="AlphaFoldDB" id="A0A343TM37"/>
<dbReference type="SUPFAM" id="SSF53067">
    <property type="entry name" value="Actin-like ATPase domain"/>
    <property type="match status" value="1"/>
</dbReference>
<name>A0A343TM37_9EURY</name>
<dbReference type="Gene3D" id="3.10.20.880">
    <property type="match status" value="1"/>
</dbReference>
<dbReference type="GO" id="GO:0051536">
    <property type="term" value="F:iron-sulfur cluster binding"/>
    <property type="evidence" value="ECO:0007669"/>
    <property type="project" value="InterPro"/>
</dbReference>
<evidence type="ECO:0000313" key="2">
    <source>
        <dbReference type="EMBL" id="AUX10159.1"/>
    </source>
</evidence>
<dbReference type="InterPro" id="IPR040506">
    <property type="entry name" value="RACo_linker"/>
</dbReference>
<evidence type="ECO:0000313" key="3">
    <source>
        <dbReference type="Proteomes" id="UP000263012"/>
    </source>
</evidence>
<organism evidence="2 3">
    <name type="scientific">Halalkaliarchaeum desulfuricum</name>
    <dbReference type="NCBI Taxonomy" id="2055893"/>
    <lineage>
        <taxon>Archaea</taxon>
        <taxon>Methanobacteriati</taxon>
        <taxon>Methanobacteriota</taxon>
        <taxon>Stenosarchaea group</taxon>
        <taxon>Halobacteria</taxon>
        <taxon>Halobacteriales</taxon>
        <taxon>Haloferacaceae</taxon>
        <taxon>Halalkaliarchaeum</taxon>
    </lineage>
</organism>
<dbReference type="Gene3D" id="3.10.20.30">
    <property type="match status" value="1"/>
</dbReference>
<dbReference type="Proteomes" id="UP000263012">
    <property type="component" value="Chromosome"/>
</dbReference>
<dbReference type="InterPro" id="IPR041414">
    <property type="entry name" value="Raco-like_middle"/>
</dbReference>
<evidence type="ECO:0000259" key="1">
    <source>
        <dbReference type="PROSITE" id="PS51085"/>
    </source>
</evidence>
<dbReference type="GeneID" id="37878894"/>
<proteinExistence type="predicted"/>
<dbReference type="InterPro" id="IPR027980">
    <property type="entry name" value="RACo_C"/>
</dbReference>
<dbReference type="InterPro" id="IPR001041">
    <property type="entry name" value="2Fe-2S_ferredoxin-type"/>
</dbReference>
<dbReference type="InterPro" id="IPR042259">
    <property type="entry name" value="Raco-like_middle_sf"/>
</dbReference>
<dbReference type="Gene3D" id="3.30.420.480">
    <property type="entry name" value="Domain of unknown function (DUF4445)"/>
    <property type="match status" value="1"/>
</dbReference>
<gene>
    <name evidence="2" type="ORF">AArcSl_2538</name>
</gene>
<dbReference type="Pfam" id="PF00111">
    <property type="entry name" value="Fer2"/>
    <property type="match status" value="1"/>
</dbReference>